<feature type="transmembrane region" description="Helical" evidence="1">
    <location>
        <begin position="12"/>
        <end position="29"/>
    </location>
</feature>
<dbReference type="GeneID" id="41791390"/>
<keyword evidence="1" id="KW-0812">Transmembrane</keyword>
<keyword evidence="1" id="KW-0472">Membrane</keyword>
<dbReference type="AlphaFoldDB" id="A0A5B9IL09"/>
<keyword evidence="1" id="KW-1133">Transmembrane helix</keyword>
<name>A0A5B9IL09_9STRA</name>
<evidence type="ECO:0000256" key="1">
    <source>
        <dbReference type="SAM" id="Phobius"/>
    </source>
</evidence>
<geneLocation type="mitochondrion" evidence="2"/>
<evidence type="ECO:0000313" key="2">
    <source>
        <dbReference type="EMBL" id="QEF30271.1"/>
    </source>
</evidence>
<accession>A0A5B9IL09</accession>
<sequence length="68" mass="8337">MPQLDKEIFVEYFFLILLILIQLFSNETISENFLKANTRLFFYNFLILKKNLFNNEIKLIKQVYKIEK</sequence>
<reference evidence="2" key="1">
    <citation type="journal article" date="2019" name="Microorganisms">
        <title>Morphology, Ultrastructure, and Mitochondrial Genome of the Marine Non-Photosynthetic Bicosoecid Cafileria marina Gen. et sp. nov.</title>
        <authorList>
            <person name="Jirsova D."/>
            <person name="Fussy Z."/>
            <person name="Richtova J."/>
            <person name="Gruber A."/>
            <person name="Obornik M."/>
        </authorList>
    </citation>
    <scope>NUCLEOTIDE SEQUENCE</scope>
    <source>
        <strain evidence="2">Kf007</strain>
    </source>
</reference>
<proteinExistence type="predicted"/>
<keyword evidence="2" id="KW-0496">Mitochondrion</keyword>
<dbReference type="EMBL" id="MK702077">
    <property type="protein sequence ID" value="QEF30271.1"/>
    <property type="molecule type" value="Genomic_DNA"/>
</dbReference>
<protein>
    <submittedName>
        <fullName evidence="2">ATP synthase F0 subunit 8</fullName>
    </submittedName>
</protein>
<dbReference type="RefSeq" id="YP_009688847.1">
    <property type="nucleotide sequence ID" value="NC_044635.1"/>
</dbReference>
<gene>
    <name evidence="2" type="primary">atp8</name>
</gene>
<organism evidence="2">
    <name type="scientific">Cafileria marina</name>
    <dbReference type="NCBI Taxonomy" id="2557541"/>
    <lineage>
        <taxon>Eukaryota</taxon>
        <taxon>Sar</taxon>
        <taxon>Stramenopiles</taxon>
        <taxon>Bigyra</taxon>
        <taxon>Opalozoa</taxon>
        <taxon>Bicosoecida</taxon>
        <taxon>Cafileria</taxon>
    </lineage>
</organism>